<dbReference type="RefSeq" id="WP_060239201.1">
    <property type="nucleotide sequence ID" value="NZ_LPJR01000002.1"/>
</dbReference>
<sequence length="74" mass="8238">MPVFSVGQVKQAVKYWRAREAVAKRGQLGPRASALVALCDRMAARRIRKIKSSGLTQQQAEALEIALYQQDLPL</sequence>
<dbReference type="EMBL" id="LPJR01000002">
    <property type="protein sequence ID" value="KWF37413.1"/>
    <property type="molecule type" value="Genomic_DNA"/>
</dbReference>
<comment type="caution">
    <text evidence="1">The sequence shown here is derived from an EMBL/GenBank/DDBJ whole genome shotgun (WGS) entry which is preliminary data.</text>
</comment>
<dbReference type="AlphaFoldDB" id="A0A132EM55"/>
<accession>A0A132EM55</accession>
<gene>
    <name evidence="1" type="ORF">WT56_34300</name>
</gene>
<proteinExistence type="predicted"/>
<dbReference type="InterPro" id="IPR022191">
    <property type="entry name" value="DUF3717"/>
</dbReference>
<organism evidence="1 2">
    <name type="scientific">Burkholderia pseudomultivorans</name>
    <dbReference type="NCBI Taxonomy" id="1207504"/>
    <lineage>
        <taxon>Bacteria</taxon>
        <taxon>Pseudomonadati</taxon>
        <taxon>Pseudomonadota</taxon>
        <taxon>Betaproteobacteria</taxon>
        <taxon>Burkholderiales</taxon>
        <taxon>Burkholderiaceae</taxon>
        <taxon>Burkholderia</taxon>
        <taxon>Burkholderia cepacia complex</taxon>
    </lineage>
</organism>
<dbReference type="Proteomes" id="UP000062912">
    <property type="component" value="Unassembled WGS sequence"/>
</dbReference>
<dbReference type="Pfam" id="PF12512">
    <property type="entry name" value="DUF3717"/>
    <property type="match status" value="1"/>
</dbReference>
<evidence type="ECO:0000313" key="2">
    <source>
        <dbReference type="Proteomes" id="UP000062912"/>
    </source>
</evidence>
<name>A0A132EM55_9BURK</name>
<evidence type="ECO:0000313" key="1">
    <source>
        <dbReference type="EMBL" id="KWF37413.1"/>
    </source>
</evidence>
<reference evidence="1 2" key="1">
    <citation type="submission" date="2015-11" db="EMBL/GenBank/DDBJ databases">
        <title>Expanding the genomic diversity of Burkholderia species for the development of highly accurate diagnostics.</title>
        <authorList>
            <person name="Sahl J."/>
            <person name="Keim P."/>
            <person name="Wagner D."/>
        </authorList>
    </citation>
    <scope>NUCLEOTIDE SEQUENCE [LARGE SCALE GENOMIC DNA]</scope>
    <source>
        <strain evidence="1 2">MSMB368WGS</strain>
    </source>
</reference>
<protein>
    <submittedName>
        <fullName evidence="1">Uncharacterized protein</fullName>
    </submittedName>
</protein>